<proteinExistence type="predicted"/>
<sequence length="158" mass="18168">MVAKSRKDWSDKLDDTLWAYRTAFKTAIGTSLYRLVYAGEKRLLQLSDLDEFRLQAYDSARIYKGKTKRWNDSRILHSEFPLGDKVLLFNSRLKQFPGKLKSRWSGPFTVTMVSKFGSVEVENKNGEHFKVNGQRLRLYHAGATLGMVQVQHLNPSAP</sequence>
<dbReference type="RefSeq" id="XP_056698142.1">
    <property type="nucleotide sequence ID" value="XM_056842164.1"/>
</dbReference>
<reference evidence="2" key="2">
    <citation type="submission" date="2025-08" db="UniProtKB">
        <authorList>
            <consortium name="RefSeq"/>
        </authorList>
    </citation>
    <scope>IDENTIFICATION</scope>
    <source>
        <tissue evidence="2">Leaf</tissue>
    </source>
</reference>
<keyword evidence="1" id="KW-1185">Reference proteome</keyword>
<name>A0ABM3RR93_SPIOL</name>
<reference evidence="1" key="1">
    <citation type="journal article" date="2021" name="Nat. Commun.">
        <title>Genomic analyses provide insights into spinach domestication and the genetic basis of agronomic traits.</title>
        <authorList>
            <person name="Cai X."/>
            <person name="Sun X."/>
            <person name="Xu C."/>
            <person name="Sun H."/>
            <person name="Wang X."/>
            <person name="Ge C."/>
            <person name="Zhang Z."/>
            <person name="Wang Q."/>
            <person name="Fei Z."/>
            <person name="Jiao C."/>
            <person name="Wang Q."/>
        </authorList>
    </citation>
    <scope>NUCLEOTIDE SEQUENCE [LARGE SCALE GENOMIC DNA]</scope>
    <source>
        <strain evidence="1">cv. Varoflay</strain>
    </source>
</reference>
<evidence type="ECO:0000313" key="2">
    <source>
        <dbReference type="RefSeq" id="XP_056698142.1"/>
    </source>
</evidence>
<accession>A0ABM3RR93</accession>
<dbReference type="Proteomes" id="UP000813463">
    <property type="component" value="Chromosome 4"/>
</dbReference>
<organism evidence="1 2">
    <name type="scientific">Spinacia oleracea</name>
    <name type="common">Spinach</name>
    <dbReference type="NCBI Taxonomy" id="3562"/>
    <lineage>
        <taxon>Eukaryota</taxon>
        <taxon>Viridiplantae</taxon>
        <taxon>Streptophyta</taxon>
        <taxon>Embryophyta</taxon>
        <taxon>Tracheophyta</taxon>
        <taxon>Spermatophyta</taxon>
        <taxon>Magnoliopsida</taxon>
        <taxon>eudicotyledons</taxon>
        <taxon>Gunneridae</taxon>
        <taxon>Pentapetalae</taxon>
        <taxon>Caryophyllales</taxon>
        <taxon>Chenopodiaceae</taxon>
        <taxon>Chenopodioideae</taxon>
        <taxon>Anserineae</taxon>
        <taxon>Spinacia</taxon>
    </lineage>
</organism>
<dbReference type="GeneID" id="130471837"/>
<gene>
    <name evidence="2" type="primary">LOC130471837</name>
</gene>
<evidence type="ECO:0000313" key="1">
    <source>
        <dbReference type="Proteomes" id="UP000813463"/>
    </source>
</evidence>
<protein>
    <submittedName>
        <fullName evidence="2">Uncharacterized protein</fullName>
    </submittedName>
</protein>